<dbReference type="PROSITE" id="PS50965">
    <property type="entry name" value="NERD"/>
    <property type="match status" value="1"/>
</dbReference>
<dbReference type="RefSeq" id="WP_221887672.1">
    <property type="nucleotide sequence ID" value="NZ_SADV01000009.1"/>
</dbReference>
<evidence type="ECO:0000259" key="1">
    <source>
        <dbReference type="PROSITE" id="PS50965"/>
    </source>
</evidence>
<evidence type="ECO:0000313" key="2">
    <source>
        <dbReference type="EMBL" id="TQR32232.1"/>
    </source>
</evidence>
<organism evidence="2 3">
    <name type="scientific">Lysinibacillus sphaericus</name>
    <name type="common">Bacillus sphaericus</name>
    <dbReference type="NCBI Taxonomy" id="1421"/>
    <lineage>
        <taxon>Bacteria</taxon>
        <taxon>Bacillati</taxon>
        <taxon>Bacillota</taxon>
        <taxon>Bacilli</taxon>
        <taxon>Bacillales</taxon>
        <taxon>Bacillaceae</taxon>
        <taxon>Lysinibacillus</taxon>
    </lineage>
</organism>
<sequence length="322" mass="37391">MLVKPFAPSPLTKGLQALVTRLQPTHPQYKNFQQELKNKEAGDFGEQYVMKELQQIALLNDCYIFHNVILPSVFPMQIDILLIVPNAIILLEIKNIRGTVHFKSDPRQLIRTSESGEVHVFTHPEIQLEQYIQGMKHFLDTQHISIPIYGAVVFPFNNVNIHREDGRLPILMAKELPIFLHQHLEKSKETTTMTEIKTIILSHLRNRAPFPLCQYYQIDASALRRGVYCENCGEFGMEKLRMTWYCPSCKFQSKTAHIRALLDYHMLVGDTISNSECREFLNIESQYIAKRLLQKLNLSSIGPDRIRKYHLSDLYRNSPLKE</sequence>
<accession>A0A544UHB8</accession>
<proteinExistence type="predicted"/>
<dbReference type="Pfam" id="PF08378">
    <property type="entry name" value="NERD"/>
    <property type="match status" value="1"/>
</dbReference>
<reference evidence="2 3" key="1">
    <citation type="submission" date="2018-03" db="EMBL/GenBank/DDBJ databases">
        <title>Aerobic endospore-forming bacteria genome sequencing and assembly.</title>
        <authorList>
            <person name="Cavalcante D.A."/>
            <person name="Driks A."/>
            <person name="Putonti C."/>
            <person name="De-Souza M.T."/>
        </authorList>
    </citation>
    <scope>NUCLEOTIDE SEQUENCE [LARGE SCALE GENOMIC DNA]</scope>
    <source>
        <strain evidence="2 3">SDF0037</strain>
    </source>
</reference>
<evidence type="ECO:0000313" key="3">
    <source>
        <dbReference type="Proteomes" id="UP000317944"/>
    </source>
</evidence>
<feature type="domain" description="NERD" evidence="1">
    <location>
        <begin position="41"/>
        <end position="158"/>
    </location>
</feature>
<dbReference type="InterPro" id="IPR011528">
    <property type="entry name" value="NERD"/>
</dbReference>
<dbReference type="Proteomes" id="UP000317944">
    <property type="component" value="Unassembled WGS sequence"/>
</dbReference>
<protein>
    <submittedName>
        <fullName evidence="2">NERD domain-containing protein</fullName>
    </submittedName>
</protein>
<gene>
    <name evidence="2" type="ORF">C7Y47_12990</name>
</gene>
<dbReference type="AlphaFoldDB" id="A0A544UHB8"/>
<comment type="caution">
    <text evidence="2">The sequence shown here is derived from an EMBL/GenBank/DDBJ whole genome shotgun (WGS) entry which is preliminary data.</text>
</comment>
<dbReference type="EMBL" id="SADV01000009">
    <property type="protein sequence ID" value="TQR32232.1"/>
    <property type="molecule type" value="Genomic_DNA"/>
</dbReference>
<name>A0A544UHB8_LYSSH</name>